<gene>
    <name evidence="8" type="ORF">OBO34_16875</name>
</gene>
<dbReference type="InterPro" id="IPR003507">
    <property type="entry name" value="S66_fam"/>
</dbReference>
<dbReference type="AlphaFoldDB" id="A0A9J6QX40"/>
<evidence type="ECO:0000256" key="5">
    <source>
        <dbReference type="ARBA" id="ARBA00022825"/>
    </source>
</evidence>
<feature type="domain" description="LD-carboxypeptidase C-terminal" evidence="7">
    <location>
        <begin position="178"/>
        <end position="303"/>
    </location>
</feature>
<evidence type="ECO:0000313" key="9">
    <source>
        <dbReference type="Proteomes" id="UP001065549"/>
    </source>
</evidence>
<organism evidence="8 9">
    <name type="scientific">Hominibacterium faecale</name>
    <dbReference type="NCBI Taxonomy" id="2839743"/>
    <lineage>
        <taxon>Bacteria</taxon>
        <taxon>Bacillati</taxon>
        <taxon>Bacillota</taxon>
        <taxon>Clostridia</taxon>
        <taxon>Peptostreptococcales</taxon>
        <taxon>Anaerovoracaceae</taxon>
        <taxon>Hominibacterium</taxon>
    </lineage>
</organism>
<dbReference type="PANTHER" id="PTHR30237">
    <property type="entry name" value="MURAMOYLTETRAPEPTIDE CARBOXYPEPTIDASE"/>
    <property type="match status" value="1"/>
</dbReference>
<comment type="caution">
    <text evidence="8">The sequence shown here is derived from an EMBL/GenBank/DDBJ whole genome shotgun (WGS) entry which is preliminary data.</text>
</comment>
<dbReference type="EMBL" id="JAOSHN010000007">
    <property type="protein sequence ID" value="MCU7380016.1"/>
    <property type="molecule type" value="Genomic_DNA"/>
</dbReference>
<dbReference type="InterPro" id="IPR029062">
    <property type="entry name" value="Class_I_gatase-like"/>
</dbReference>
<evidence type="ECO:0000256" key="3">
    <source>
        <dbReference type="ARBA" id="ARBA00022670"/>
    </source>
</evidence>
<dbReference type="InterPro" id="IPR027461">
    <property type="entry name" value="Carboxypeptidase_A_C_sf"/>
</dbReference>
<keyword evidence="9" id="KW-1185">Reference proteome</keyword>
<evidence type="ECO:0000259" key="7">
    <source>
        <dbReference type="Pfam" id="PF17676"/>
    </source>
</evidence>
<accession>A0A9J6QX40</accession>
<dbReference type="InterPro" id="IPR040921">
    <property type="entry name" value="Peptidase_S66C"/>
</dbReference>
<dbReference type="RefSeq" id="WP_227755047.1">
    <property type="nucleotide sequence ID" value="NZ_JAJAGH010000003.1"/>
</dbReference>
<evidence type="ECO:0000256" key="4">
    <source>
        <dbReference type="ARBA" id="ARBA00022801"/>
    </source>
</evidence>
<evidence type="ECO:0000256" key="2">
    <source>
        <dbReference type="ARBA" id="ARBA00022645"/>
    </source>
</evidence>
<reference evidence="8" key="1">
    <citation type="submission" date="2022-09" db="EMBL/GenBank/DDBJ databases">
        <title>Culturomic study of gut microbiota in children with autism spectrum disorder.</title>
        <authorList>
            <person name="Efimov B.A."/>
            <person name="Chaplin A.V."/>
            <person name="Sokolova S.R."/>
            <person name="Pikina A.P."/>
            <person name="Korzhanova M."/>
            <person name="Belova V."/>
            <person name="Korostin D."/>
        </authorList>
    </citation>
    <scope>NUCLEOTIDE SEQUENCE</scope>
    <source>
        <strain evidence="8">ASD5510</strain>
    </source>
</reference>
<dbReference type="Gene3D" id="3.40.50.10740">
    <property type="entry name" value="Class I glutamine amidotransferase-like"/>
    <property type="match status" value="1"/>
</dbReference>
<dbReference type="GO" id="GO:0006508">
    <property type="term" value="P:proteolysis"/>
    <property type="evidence" value="ECO:0007669"/>
    <property type="project" value="UniProtKB-KW"/>
</dbReference>
<dbReference type="InterPro" id="IPR027478">
    <property type="entry name" value="LdcA_N"/>
</dbReference>
<dbReference type="Proteomes" id="UP001065549">
    <property type="component" value="Unassembled WGS sequence"/>
</dbReference>
<keyword evidence="4" id="KW-0378">Hydrolase</keyword>
<dbReference type="GO" id="GO:0004180">
    <property type="term" value="F:carboxypeptidase activity"/>
    <property type="evidence" value="ECO:0007669"/>
    <property type="project" value="UniProtKB-KW"/>
</dbReference>
<protein>
    <submittedName>
        <fullName evidence="8">LD-carboxypeptidase</fullName>
    </submittedName>
</protein>
<proteinExistence type="inferred from homology"/>
<dbReference type="Gene3D" id="3.50.30.60">
    <property type="entry name" value="LD-carboxypeptidase A C-terminal domain-like"/>
    <property type="match status" value="1"/>
</dbReference>
<keyword evidence="3" id="KW-0645">Protease</keyword>
<name>A0A9J6QX40_9FIRM</name>
<dbReference type="SUPFAM" id="SSF141986">
    <property type="entry name" value="LD-carboxypeptidase A C-terminal domain-like"/>
    <property type="match status" value="1"/>
</dbReference>
<evidence type="ECO:0000256" key="1">
    <source>
        <dbReference type="ARBA" id="ARBA00010233"/>
    </source>
</evidence>
<dbReference type="PIRSF" id="PIRSF028757">
    <property type="entry name" value="LD-carboxypeptidase"/>
    <property type="match status" value="1"/>
</dbReference>
<keyword evidence="5" id="KW-0720">Serine protease</keyword>
<feature type="domain" description="LD-carboxypeptidase N-terminal" evidence="6">
    <location>
        <begin position="14"/>
        <end position="130"/>
    </location>
</feature>
<comment type="similarity">
    <text evidence="1">Belongs to the peptidase S66 family.</text>
</comment>
<dbReference type="SUPFAM" id="SSF52317">
    <property type="entry name" value="Class I glutamine amidotransferase-like"/>
    <property type="match status" value="1"/>
</dbReference>
<keyword evidence="2" id="KW-0121">Carboxypeptidase</keyword>
<evidence type="ECO:0000259" key="6">
    <source>
        <dbReference type="Pfam" id="PF02016"/>
    </source>
</evidence>
<dbReference type="Pfam" id="PF17676">
    <property type="entry name" value="Peptidase_S66C"/>
    <property type="match status" value="1"/>
</dbReference>
<evidence type="ECO:0000313" key="8">
    <source>
        <dbReference type="EMBL" id="MCU7380016.1"/>
    </source>
</evidence>
<sequence length="315" mass="34178">MLRRPQPLKKGDQIAVLAPSSPVSKEAAALAADSIRYLELEPLIMESCFLSCGYLSGPDEKRAYDINRAFTDPAVQGIFCIRGGYGCARLLPLLNFDAIRRHPKVFVGFSDITALHLAFNQLCGFVTFHGPMPGAGYNRLDPFSVASLKKNLFSDQPQGAVINPPGHPLNVLFPGQASGAVVGGNLSLLISTLGSPYEVDTKDKILFIEEVGEQPYRLDRALTALSLSGKLRDCSGILLGSFTKCQEPPAAADSNRMQTAESSFHLTNMFKEIIGPWEKPTLYNLRAGHIDPQITIPLGAEASFDTDRLSLHFSG</sequence>
<dbReference type="CDD" id="cd07025">
    <property type="entry name" value="Peptidase_S66"/>
    <property type="match status" value="1"/>
</dbReference>
<dbReference type="GO" id="GO:0008236">
    <property type="term" value="F:serine-type peptidase activity"/>
    <property type="evidence" value="ECO:0007669"/>
    <property type="project" value="UniProtKB-KW"/>
</dbReference>
<dbReference type="Pfam" id="PF02016">
    <property type="entry name" value="Peptidase_S66"/>
    <property type="match status" value="1"/>
</dbReference>
<dbReference type="InterPro" id="IPR040449">
    <property type="entry name" value="Peptidase_S66_N"/>
</dbReference>
<dbReference type="PANTHER" id="PTHR30237:SF2">
    <property type="entry name" value="MUREIN TETRAPEPTIDE CARBOXYPEPTIDASE"/>
    <property type="match status" value="1"/>
</dbReference>